<evidence type="ECO:0000256" key="9">
    <source>
        <dbReference type="ARBA" id="ARBA00049117"/>
    </source>
</evidence>
<dbReference type="GO" id="GO:2000232">
    <property type="term" value="P:regulation of rRNA processing"/>
    <property type="evidence" value="ECO:0007669"/>
    <property type="project" value="EnsemblFungi"/>
</dbReference>
<feature type="region of interest" description="Disordered" evidence="11">
    <location>
        <begin position="583"/>
        <end position="659"/>
    </location>
</feature>
<dbReference type="OrthoDB" id="10260897at2759"/>
<keyword evidence="14" id="KW-1185">Reference proteome</keyword>
<keyword evidence="6" id="KW-0067">ATP-binding</keyword>
<dbReference type="PROSITE" id="PS51714">
    <property type="entry name" value="G_BMS1"/>
    <property type="match status" value="1"/>
</dbReference>
<dbReference type="GO" id="GO:0005737">
    <property type="term" value="C:cytoplasm"/>
    <property type="evidence" value="ECO:0007669"/>
    <property type="project" value="EnsemblFungi"/>
</dbReference>
<dbReference type="SMART" id="SM00785">
    <property type="entry name" value="AARP2CN"/>
    <property type="match status" value="1"/>
</dbReference>
<feature type="region of interest" description="Disordered" evidence="11">
    <location>
        <begin position="1073"/>
        <end position="1113"/>
    </location>
</feature>
<dbReference type="GO" id="GO:0005524">
    <property type="term" value="F:ATP binding"/>
    <property type="evidence" value="ECO:0007669"/>
    <property type="project" value="UniProtKB-KW"/>
</dbReference>
<keyword evidence="4" id="KW-0547">Nucleotide-binding</keyword>
<dbReference type="SMART" id="SM01362">
    <property type="entry name" value="DUF663"/>
    <property type="match status" value="1"/>
</dbReference>
<evidence type="ECO:0000256" key="10">
    <source>
        <dbReference type="ARBA" id="ARBA00061391"/>
    </source>
</evidence>
<evidence type="ECO:0000256" key="11">
    <source>
        <dbReference type="SAM" id="MobiDB-lite"/>
    </source>
</evidence>
<dbReference type="GO" id="GO:0000472">
    <property type="term" value="P:endonucleolytic cleavage to generate mature 5'-end of SSU-rRNA from (SSU-rRNA, 5.8S rRNA, LSU-rRNA)"/>
    <property type="evidence" value="ECO:0007669"/>
    <property type="project" value="EnsemblFungi"/>
</dbReference>
<keyword evidence="5" id="KW-0378">Hydrolase</keyword>
<evidence type="ECO:0000313" key="13">
    <source>
        <dbReference type="EMBL" id="ODV92644.1"/>
    </source>
</evidence>
<dbReference type="PANTHER" id="PTHR12858:SF2">
    <property type="entry name" value="RIBOSOME BIOGENESIS PROTEIN BMS1 HOMOLOG"/>
    <property type="match status" value="1"/>
</dbReference>
<evidence type="ECO:0000256" key="6">
    <source>
        <dbReference type="ARBA" id="ARBA00022840"/>
    </source>
</evidence>
<dbReference type="Gene3D" id="3.40.50.300">
    <property type="entry name" value="P-loop containing nucleotide triphosphate hydrolases"/>
    <property type="match status" value="1"/>
</dbReference>
<dbReference type="FunFam" id="3.40.50.300:FF:000105">
    <property type="entry name" value="BMS1 ribosome biogenesis factor"/>
    <property type="match status" value="1"/>
</dbReference>
<feature type="compositionally biased region" description="Acidic residues" evidence="11">
    <location>
        <begin position="401"/>
        <end position="415"/>
    </location>
</feature>
<keyword evidence="2" id="KW-0690">Ribosome biogenesis</keyword>
<dbReference type="GO" id="GO:0034511">
    <property type="term" value="F:U3 snoRNA binding"/>
    <property type="evidence" value="ECO:0007669"/>
    <property type="project" value="EnsemblFungi"/>
</dbReference>
<gene>
    <name evidence="13" type="ORF">CANCADRAFT_17495</name>
</gene>
<dbReference type="EMBL" id="KV453841">
    <property type="protein sequence ID" value="ODV92644.1"/>
    <property type="molecule type" value="Genomic_DNA"/>
</dbReference>
<dbReference type="InterPro" id="IPR027417">
    <property type="entry name" value="P-loop_NTPase"/>
</dbReference>
<evidence type="ECO:0000256" key="1">
    <source>
        <dbReference type="ARBA" id="ARBA00004604"/>
    </source>
</evidence>
<evidence type="ECO:0000313" key="14">
    <source>
        <dbReference type="Proteomes" id="UP000095023"/>
    </source>
</evidence>
<dbReference type="Pfam" id="PF00004">
    <property type="entry name" value="AAA"/>
    <property type="match status" value="1"/>
</dbReference>
<dbReference type="InterPro" id="IPR003959">
    <property type="entry name" value="ATPase_AAA_core"/>
</dbReference>
<dbReference type="InterPro" id="IPR039761">
    <property type="entry name" value="Bms1/Tsr1"/>
</dbReference>
<dbReference type="InterPro" id="IPR037875">
    <property type="entry name" value="Bms1_N"/>
</dbReference>
<feature type="compositionally biased region" description="Acidic residues" evidence="11">
    <location>
        <begin position="619"/>
        <end position="646"/>
    </location>
</feature>
<proteinExistence type="inferred from homology"/>
<dbReference type="Pfam" id="PF04950">
    <property type="entry name" value="RIBIOP_C"/>
    <property type="match status" value="1"/>
</dbReference>
<evidence type="ECO:0000259" key="12">
    <source>
        <dbReference type="PROSITE" id="PS51714"/>
    </source>
</evidence>
<dbReference type="InterPro" id="IPR012948">
    <property type="entry name" value="AARP2CN"/>
</dbReference>
<dbReference type="Pfam" id="PF08142">
    <property type="entry name" value="AARP2CN"/>
    <property type="match status" value="1"/>
</dbReference>
<dbReference type="SUPFAM" id="SSF52540">
    <property type="entry name" value="P-loop containing nucleoside triphosphate hydrolases"/>
    <property type="match status" value="1"/>
</dbReference>
<dbReference type="Proteomes" id="UP000095023">
    <property type="component" value="Unassembled WGS sequence"/>
</dbReference>
<organism evidence="13 14">
    <name type="scientific">Tortispora caseinolytica NRRL Y-17796</name>
    <dbReference type="NCBI Taxonomy" id="767744"/>
    <lineage>
        <taxon>Eukaryota</taxon>
        <taxon>Fungi</taxon>
        <taxon>Dikarya</taxon>
        <taxon>Ascomycota</taxon>
        <taxon>Saccharomycotina</taxon>
        <taxon>Trigonopsidomycetes</taxon>
        <taxon>Trigonopsidales</taxon>
        <taxon>Trigonopsidaceae</taxon>
        <taxon>Tortispora</taxon>
    </lineage>
</organism>
<reference evidence="14" key="1">
    <citation type="submission" date="2016-02" db="EMBL/GenBank/DDBJ databases">
        <title>Comparative genomics of biotechnologically important yeasts.</title>
        <authorList>
            <consortium name="DOE Joint Genome Institute"/>
            <person name="Riley R."/>
            <person name="Haridas S."/>
            <person name="Wolfe K.H."/>
            <person name="Lopes M.R."/>
            <person name="Hittinger C.T."/>
            <person name="Goker M."/>
            <person name="Salamov A."/>
            <person name="Wisecaver J."/>
            <person name="Long T.M."/>
            <person name="Aerts A.L."/>
            <person name="Barry K."/>
            <person name="Choi C."/>
            <person name="Clum A."/>
            <person name="Coughlan A.Y."/>
            <person name="Deshpande S."/>
            <person name="Douglass A.P."/>
            <person name="Hanson S.J."/>
            <person name="Klenk H.-P."/>
            <person name="Labutti K."/>
            <person name="Lapidus A."/>
            <person name="Lindquist E."/>
            <person name="Lipzen A."/>
            <person name="Meier-Kolthoff J.P."/>
            <person name="Ohm R.A."/>
            <person name="Otillar R.P."/>
            <person name="Pangilinan J."/>
            <person name="Peng Y."/>
            <person name="Rokas A."/>
            <person name="Rosa C.A."/>
            <person name="Scheuner C."/>
            <person name="Sibirny A.A."/>
            <person name="Slot J.C."/>
            <person name="Stielow J.B."/>
            <person name="Sun H."/>
            <person name="Kurtzman C.P."/>
            <person name="Blackwell M."/>
            <person name="Jeffries T.W."/>
            <person name="Grigoriev I.V."/>
        </authorList>
    </citation>
    <scope>NUCLEOTIDE SEQUENCE [LARGE SCALE GENOMIC DNA]</scope>
    <source>
        <strain evidence="14">NRRL Y-17796</strain>
    </source>
</reference>
<evidence type="ECO:0000256" key="5">
    <source>
        <dbReference type="ARBA" id="ARBA00022801"/>
    </source>
</evidence>
<feature type="compositionally biased region" description="Basic residues" evidence="11">
    <location>
        <begin position="1"/>
        <end position="17"/>
    </location>
</feature>
<feature type="region of interest" description="Disordered" evidence="11">
    <location>
        <begin position="1"/>
        <end position="47"/>
    </location>
</feature>
<dbReference type="GO" id="GO:0005654">
    <property type="term" value="C:nucleoplasm"/>
    <property type="evidence" value="ECO:0007669"/>
    <property type="project" value="UniProtKB-ARBA"/>
</dbReference>
<evidence type="ECO:0000256" key="7">
    <source>
        <dbReference type="ARBA" id="ARBA00023134"/>
    </source>
</evidence>
<dbReference type="InterPro" id="IPR030387">
    <property type="entry name" value="G_Bms1/Tsr1_dom"/>
</dbReference>
<keyword evidence="7" id="KW-0342">GTP-binding</keyword>
<evidence type="ECO:0000256" key="8">
    <source>
        <dbReference type="ARBA" id="ARBA00023242"/>
    </source>
</evidence>
<dbReference type="GO" id="GO:0032040">
    <property type="term" value="C:small-subunit processome"/>
    <property type="evidence" value="ECO:0007669"/>
    <property type="project" value="EnsemblFungi"/>
</dbReference>
<sequence length="1113" mass="127824">MEQTNKPHRKTKDKKKVQSQGHNPKAFAFSGPGRLRKQAQRSHDVKERKFHVPVIDRTPDEPPPIVVVVAGPPGTGKTTLIRSLVRRYTKNSLTEVNGPVTVVAGKRRRITFFECGNDLNSMIDLAKIADLVLLMIDGNYGFEMETMELLNILSSHEFPRILGITTHLDLFKKQSTLRDSKKKLKRRFWTEVYQGAKLFYLSGVINGRYPDREILNLSRFISVMKFRPLKWRNEHFYMLADRMVDLTHPAEIENNPNIDRQIALYGYVRGTAIPATGAKVHIPGVGDTTIVEIEANADPCPTPYFEKLQADSGKAKRRTRLDEKQKLIYAPMSDVGGVLVDKDAVYIDVPTNSFSEDRATGIGEQMVVDLQKSTEKLDSGLSAAQFQLFSDSIPKTIENLEPSEPESDLDEELSDSDSVLSQDNGRTTLRKANLSGGSSRIEELDDDEYDELDDADEIDEIQYDIDPEDESDTDADLKWKSGLAEKAQSQFLNQSKPKTLVKLIYDTDYPADIVVKRWHSPEMEEDDEEADLNDNDDIFLKKKSSNILETDDAVIDKSRPDYPDLSNWQSIFSRIAARFLTGKLKDDKDGDDGSDEELYDDFEDLEANGDEERNSGSEESSDDEDDEDEEGDDEESQDEDSENEEKDDTKPIEEDIETLREKNARKKELLKLKFEEEEDVFGVDEFGDENETYDTWHDAQKAKIAKQLEINKAELEDLDDDMRARLQGYTAGMYVRIVLHHIPCEFVKYFDPKFPVIIGGLTMNEEKFGFLQARLKRHRWHKKILKSNDPLIISLGWRRFQTLPIYTTSDSRTRNRMLKYTPEHMHCFANFYGPLVSPNTGFCAVQSVSKENMSGSFRIAATGVILQVDCDIPVVKKLKLVGAPYKVYKKTAFIKDMFNSALEVAKFEGAPIKTVSGIRGQVKRALSKPEGCFRATFEDKIIMSDIVILRAYYTIHPRKYCNPVTSLLLEDKLNWKGMRRTGEVRVQEQILTPQNEDSRYRKIERSERKFNPLRVPKALQANLPFKSQIHAMRPKKHESYLERRAVVVDAEEQKARQLMQELVTLRNEKAAIRQKKAEEKRKEHFKQVTKREQLRAEKQRERKKEYFAEHGKR</sequence>
<feature type="compositionally biased region" description="Acidic residues" evidence="11">
    <location>
        <begin position="589"/>
        <end position="609"/>
    </location>
</feature>
<comment type="catalytic activity">
    <reaction evidence="9">
        <text>GTP + H2O = GDP + phosphate + H(+)</text>
        <dbReference type="Rhea" id="RHEA:19669"/>
        <dbReference type="ChEBI" id="CHEBI:15377"/>
        <dbReference type="ChEBI" id="CHEBI:15378"/>
        <dbReference type="ChEBI" id="CHEBI:37565"/>
        <dbReference type="ChEBI" id="CHEBI:43474"/>
        <dbReference type="ChEBI" id="CHEBI:58189"/>
    </reaction>
    <physiologicalReaction direction="left-to-right" evidence="9">
        <dbReference type="Rhea" id="RHEA:19670"/>
    </physiologicalReaction>
</comment>
<comment type="subcellular location">
    <subcellularLocation>
        <location evidence="1">Nucleus</location>
        <location evidence="1">Nucleolus</location>
    </subcellularLocation>
</comment>
<dbReference type="InterPro" id="IPR007034">
    <property type="entry name" value="BMS1_TSR1_C"/>
</dbReference>
<protein>
    <recommendedName>
        <fullName evidence="12">Bms1-type G domain-containing protein</fullName>
    </recommendedName>
</protein>
<accession>A0A1E4TLL8</accession>
<dbReference type="AlphaFoldDB" id="A0A1E4TLL8"/>
<dbReference type="GO" id="GO:0003924">
    <property type="term" value="F:GTPase activity"/>
    <property type="evidence" value="ECO:0007669"/>
    <property type="project" value="EnsemblFungi"/>
</dbReference>
<dbReference type="GO" id="GO:0016887">
    <property type="term" value="F:ATP hydrolysis activity"/>
    <property type="evidence" value="ECO:0007669"/>
    <property type="project" value="InterPro"/>
</dbReference>
<dbReference type="GO" id="GO:0000480">
    <property type="term" value="P:endonucleolytic cleavage in 5'-ETS of tricistronic rRNA transcript (SSU-rRNA, 5.8S rRNA, LSU-rRNA)"/>
    <property type="evidence" value="ECO:0007669"/>
    <property type="project" value="EnsemblFungi"/>
</dbReference>
<feature type="non-terminal residue" evidence="13">
    <location>
        <position position="1113"/>
    </location>
</feature>
<dbReference type="CDD" id="cd01882">
    <property type="entry name" value="BMS1"/>
    <property type="match status" value="1"/>
</dbReference>
<evidence type="ECO:0000256" key="4">
    <source>
        <dbReference type="ARBA" id="ARBA00022741"/>
    </source>
</evidence>
<keyword evidence="3" id="KW-0597">Phosphoprotein</keyword>
<comment type="similarity">
    <text evidence="10">Belongs to the TRAFAC class translation factor GTPase superfamily. Bms1-like GTPase family. BMS1 subfamily.</text>
</comment>
<dbReference type="PANTHER" id="PTHR12858">
    <property type="entry name" value="RIBOSOME BIOGENESIS PROTEIN"/>
    <property type="match status" value="1"/>
</dbReference>
<feature type="region of interest" description="Disordered" evidence="11">
    <location>
        <begin position="400"/>
        <end position="447"/>
    </location>
</feature>
<keyword evidence="8" id="KW-0539">Nucleus</keyword>
<feature type="compositionally biased region" description="Basic and acidic residues" evidence="11">
    <location>
        <begin position="647"/>
        <end position="659"/>
    </location>
</feature>
<feature type="domain" description="Bms1-type G" evidence="12">
    <location>
        <begin position="62"/>
        <end position="227"/>
    </location>
</feature>
<evidence type="ECO:0000256" key="2">
    <source>
        <dbReference type="ARBA" id="ARBA00022517"/>
    </source>
</evidence>
<dbReference type="GO" id="GO:0005525">
    <property type="term" value="F:GTP binding"/>
    <property type="evidence" value="ECO:0007669"/>
    <property type="project" value="UniProtKB-KW"/>
</dbReference>
<dbReference type="GO" id="GO:0030686">
    <property type="term" value="C:90S preribosome"/>
    <property type="evidence" value="ECO:0007669"/>
    <property type="project" value="EnsemblFungi"/>
</dbReference>
<evidence type="ECO:0000256" key="3">
    <source>
        <dbReference type="ARBA" id="ARBA00022553"/>
    </source>
</evidence>
<name>A0A1E4TLL8_9ASCO</name>